<dbReference type="Pfam" id="PF08843">
    <property type="entry name" value="AbiEii"/>
    <property type="match status" value="1"/>
</dbReference>
<evidence type="ECO:0000313" key="1">
    <source>
        <dbReference type="EMBL" id="VGO21467.1"/>
    </source>
</evidence>
<dbReference type="RefSeq" id="WP_136062925.1">
    <property type="nucleotide sequence ID" value="NZ_CAAHFH010000002.1"/>
</dbReference>
<dbReference type="Gene3D" id="3.10.450.620">
    <property type="entry name" value="JHP933, nucleotidyltransferase-like core domain"/>
    <property type="match status" value="1"/>
</dbReference>
<proteinExistence type="predicted"/>
<accession>A0A6C2UQ83</accession>
<protein>
    <recommendedName>
        <fullName evidence="3">Nucleotidyl transferase AbiEii/AbiGii toxin family protein</fullName>
    </recommendedName>
</protein>
<reference evidence="1 2" key="1">
    <citation type="submission" date="2019-04" db="EMBL/GenBank/DDBJ databases">
        <authorList>
            <person name="Van Vliet M D."/>
        </authorList>
    </citation>
    <scope>NUCLEOTIDE SEQUENCE [LARGE SCALE GENOMIC DNA]</scope>
    <source>
        <strain evidence="1 2">F21</strain>
    </source>
</reference>
<name>A0A6C2UQ83_9BACT</name>
<keyword evidence="2" id="KW-1185">Reference proteome</keyword>
<dbReference type="EMBL" id="CAAHFH010000002">
    <property type="protein sequence ID" value="VGO21467.1"/>
    <property type="molecule type" value="Genomic_DNA"/>
</dbReference>
<sequence length="358" mass="40311">MVSAECFSEDYIEQQSRIMTGASPVMIEKCIHALALLCHLTETDLEFIFKGGTSLLLHLPEIRRLSIDIDIICNADNDKINGIVDSLSSLKPFVRQKEDDRGARGLPERRHFKFFYTSAVTGREDNVLLDVVQEADCRLECLEKPIETSFIQVDHISTVRVPTVDALLGDKLTAFAPNTQGVPFFSKRGKSMTMQVVKQLYDVGELFNEVQDLSAVKRAYAESYRLESSYNEDDFSMQQTLDDTKRVSLQLCCNAFRYADRDDEIIANIQDGISRVRDHLAHGRFRITQEAKIAAAKAYLLASYLEGSVELTPAQLLFNLDGQMEFIQGTNITAPSCLNRLKPILPEAFYYLALALGE</sequence>
<dbReference type="Proteomes" id="UP000346198">
    <property type="component" value="Unassembled WGS sequence"/>
</dbReference>
<dbReference type="AlphaFoldDB" id="A0A6C2UQ83"/>
<organism evidence="1 2">
    <name type="scientific">Pontiella sulfatireligans</name>
    <dbReference type="NCBI Taxonomy" id="2750658"/>
    <lineage>
        <taxon>Bacteria</taxon>
        <taxon>Pseudomonadati</taxon>
        <taxon>Kiritimatiellota</taxon>
        <taxon>Kiritimatiellia</taxon>
        <taxon>Kiritimatiellales</taxon>
        <taxon>Pontiellaceae</taxon>
        <taxon>Pontiella</taxon>
    </lineage>
</organism>
<gene>
    <name evidence="1" type="ORF">SCARR_03541</name>
</gene>
<dbReference type="InterPro" id="IPR014942">
    <property type="entry name" value="AbiEii"/>
</dbReference>
<evidence type="ECO:0008006" key="3">
    <source>
        <dbReference type="Google" id="ProtNLM"/>
    </source>
</evidence>
<evidence type="ECO:0000313" key="2">
    <source>
        <dbReference type="Proteomes" id="UP000346198"/>
    </source>
</evidence>